<dbReference type="InterPro" id="IPR050430">
    <property type="entry name" value="Peptidase_S1"/>
</dbReference>
<sequence length="291" mass="33474">MNFELYFFLSLLLNWIASRLTATSNVHDTYRTRRSAVKNYKKCMACWGYKRESGPIFMGAGVIIHEYAILTYHGIGIMHKQWPEGDQVLGFVLYDTDFCEFCSRVKEVTWFTGISLQSKHIIKVLKSYPQLAIIKSLEPLRSSSVMSLPQTHPNIKARCVVIGWRQLLTDKLQEIEVEVWSYHKCQANITTLFNKALCVYMYEPCLLLNGGEPLICDGTLTGIVSSEFPRCENSSLRICADVFKFREWINENLRLLGISKSSKHNHFLPLVILLKTIVSKICKFISLQNFI</sequence>
<dbReference type="GO" id="GO:0006508">
    <property type="term" value="P:proteolysis"/>
    <property type="evidence" value="ECO:0007669"/>
    <property type="project" value="UniProtKB-KW"/>
</dbReference>
<feature type="domain" description="Peptidase S1" evidence="6">
    <location>
        <begin position="55"/>
        <end position="249"/>
    </location>
</feature>
<evidence type="ECO:0000256" key="1">
    <source>
        <dbReference type="ARBA" id="ARBA00022670"/>
    </source>
</evidence>
<dbReference type="Pfam" id="PF00089">
    <property type="entry name" value="Trypsin"/>
    <property type="match status" value="1"/>
</dbReference>
<evidence type="ECO:0000313" key="7">
    <source>
        <dbReference type="EnsemblMetazoa" id="GPPI027366-PA"/>
    </source>
</evidence>
<evidence type="ECO:0000259" key="6">
    <source>
        <dbReference type="SMART" id="SM00020"/>
    </source>
</evidence>
<accession>A0A1B0BEG5</accession>
<keyword evidence="5" id="KW-0732">Signal</keyword>
<dbReference type="InterPro" id="IPR009003">
    <property type="entry name" value="Peptidase_S1_PA"/>
</dbReference>
<proteinExistence type="predicted"/>
<dbReference type="STRING" id="67801.A0A1B0BEG5"/>
<dbReference type="AlphaFoldDB" id="A0A1B0BEG5"/>
<dbReference type="InterPro" id="IPR001254">
    <property type="entry name" value="Trypsin_dom"/>
</dbReference>
<dbReference type="SMART" id="SM00020">
    <property type="entry name" value="Tryp_SPc"/>
    <property type="match status" value="1"/>
</dbReference>
<dbReference type="EMBL" id="JXJN01012891">
    <property type="status" value="NOT_ANNOTATED_CDS"/>
    <property type="molecule type" value="Genomic_DNA"/>
</dbReference>
<organism evidence="7 8">
    <name type="scientific">Glossina palpalis gambiensis</name>
    <dbReference type="NCBI Taxonomy" id="67801"/>
    <lineage>
        <taxon>Eukaryota</taxon>
        <taxon>Metazoa</taxon>
        <taxon>Ecdysozoa</taxon>
        <taxon>Arthropoda</taxon>
        <taxon>Hexapoda</taxon>
        <taxon>Insecta</taxon>
        <taxon>Pterygota</taxon>
        <taxon>Neoptera</taxon>
        <taxon>Endopterygota</taxon>
        <taxon>Diptera</taxon>
        <taxon>Brachycera</taxon>
        <taxon>Muscomorpha</taxon>
        <taxon>Hippoboscoidea</taxon>
        <taxon>Glossinidae</taxon>
        <taxon>Glossina</taxon>
    </lineage>
</organism>
<reference evidence="8" key="1">
    <citation type="submission" date="2015-01" db="EMBL/GenBank/DDBJ databases">
        <authorList>
            <person name="Aksoy S."/>
            <person name="Warren W."/>
            <person name="Wilson R.K."/>
        </authorList>
    </citation>
    <scope>NUCLEOTIDE SEQUENCE [LARGE SCALE GENOMIC DNA]</scope>
    <source>
        <strain evidence="8">IAEA</strain>
    </source>
</reference>
<dbReference type="VEuPathDB" id="VectorBase:GPPI027366"/>
<keyword evidence="8" id="KW-1185">Reference proteome</keyword>
<feature type="signal peptide" evidence="5">
    <location>
        <begin position="1"/>
        <end position="22"/>
    </location>
</feature>
<evidence type="ECO:0000256" key="4">
    <source>
        <dbReference type="ARBA" id="ARBA00023157"/>
    </source>
</evidence>
<reference evidence="7" key="2">
    <citation type="submission" date="2020-05" db="UniProtKB">
        <authorList>
            <consortium name="EnsemblMetazoa"/>
        </authorList>
    </citation>
    <scope>IDENTIFICATION</scope>
    <source>
        <strain evidence="7">IAEA</strain>
    </source>
</reference>
<dbReference type="SUPFAM" id="SSF50494">
    <property type="entry name" value="Trypsin-like serine proteases"/>
    <property type="match status" value="1"/>
</dbReference>
<dbReference type="Proteomes" id="UP000092460">
    <property type="component" value="Unassembled WGS sequence"/>
</dbReference>
<evidence type="ECO:0000256" key="5">
    <source>
        <dbReference type="SAM" id="SignalP"/>
    </source>
</evidence>
<protein>
    <recommendedName>
        <fullName evidence="6">Peptidase S1 domain-containing protein</fullName>
    </recommendedName>
</protein>
<keyword evidence="2" id="KW-0378">Hydrolase</keyword>
<dbReference type="Gene3D" id="2.40.10.10">
    <property type="entry name" value="Trypsin-like serine proteases"/>
    <property type="match status" value="1"/>
</dbReference>
<dbReference type="GO" id="GO:0004252">
    <property type="term" value="F:serine-type endopeptidase activity"/>
    <property type="evidence" value="ECO:0007669"/>
    <property type="project" value="InterPro"/>
</dbReference>
<evidence type="ECO:0000256" key="3">
    <source>
        <dbReference type="ARBA" id="ARBA00022825"/>
    </source>
</evidence>
<keyword evidence="4" id="KW-1015">Disulfide bond</keyword>
<keyword evidence="3" id="KW-0720">Serine protease</keyword>
<feature type="chain" id="PRO_5008404771" description="Peptidase S1 domain-containing protein" evidence="5">
    <location>
        <begin position="23"/>
        <end position="291"/>
    </location>
</feature>
<keyword evidence="1" id="KW-0645">Protease</keyword>
<evidence type="ECO:0000313" key="8">
    <source>
        <dbReference type="Proteomes" id="UP000092460"/>
    </source>
</evidence>
<evidence type="ECO:0000256" key="2">
    <source>
        <dbReference type="ARBA" id="ARBA00022801"/>
    </source>
</evidence>
<dbReference type="InterPro" id="IPR043504">
    <property type="entry name" value="Peptidase_S1_PA_chymotrypsin"/>
</dbReference>
<name>A0A1B0BEG5_9MUSC</name>
<dbReference type="PANTHER" id="PTHR24276:SF98">
    <property type="entry name" value="FI18310P1-RELATED"/>
    <property type="match status" value="1"/>
</dbReference>
<dbReference type="PANTHER" id="PTHR24276">
    <property type="entry name" value="POLYSERASE-RELATED"/>
    <property type="match status" value="1"/>
</dbReference>
<dbReference type="EnsemblMetazoa" id="GPPI027366-RA">
    <property type="protein sequence ID" value="GPPI027366-PA"/>
    <property type="gene ID" value="GPPI027366"/>
</dbReference>